<sequence>MRLVTALVLCFTAATAAPSSNIAPRILGGRNIPNIQQWPQLANVLFTWDSTTFSQYCSGTVLTQQTVLTAAHCISFHPANRFRIRVASVLASSGGTSINVAELIPHPFYNSHTEDNDFGLIRSATLINFTNQIQPASIADTNYRLDDNEIVSALGWGAARFGGPRSEQLREVQLFVINQDIGSSLAKNL</sequence>
<feature type="domain" description="Peptidase S1" evidence="11">
    <location>
        <begin position="26"/>
        <end position="189"/>
    </location>
</feature>
<evidence type="ECO:0000256" key="5">
    <source>
        <dbReference type="ARBA" id="ARBA00022825"/>
    </source>
</evidence>
<dbReference type="GO" id="GO:0006508">
    <property type="term" value="P:proteolysis"/>
    <property type="evidence" value="ECO:0007669"/>
    <property type="project" value="UniProtKB-KW"/>
</dbReference>
<dbReference type="Gene3D" id="2.40.10.10">
    <property type="entry name" value="Trypsin-like serine proteases"/>
    <property type="match status" value="1"/>
</dbReference>
<keyword evidence="6" id="KW-1015">Disulfide bond</keyword>
<dbReference type="GO" id="GO:0090729">
    <property type="term" value="F:toxin activity"/>
    <property type="evidence" value="ECO:0007669"/>
    <property type="project" value="UniProtKB-KW"/>
</dbReference>
<dbReference type="GO" id="GO:0004252">
    <property type="term" value="F:serine-type endopeptidase activity"/>
    <property type="evidence" value="ECO:0007669"/>
    <property type="project" value="InterPro"/>
</dbReference>
<evidence type="ECO:0000256" key="1">
    <source>
        <dbReference type="ARBA" id="ARBA00004239"/>
    </source>
</evidence>
<dbReference type="PANTHER" id="PTHR24276">
    <property type="entry name" value="POLYSERASE-RELATED"/>
    <property type="match status" value="1"/>
</dbReference>
<evidence type="ECO:0000313" key="13">
    <source>
        <dbReference type="Proteomes" id="UP000494106"/>
    </source>
</evidence>
<evidence type="ECO:0000256" key="8">
    <source>
        <dbReference type="ARBA" id="ARBA00055534"/>
    </source>
</evidence>
<dbReference type="PROSITE" id="PS50240">
    <property type="entry name" value="TRYPSIN_DOM"/>
    <property type="match status" value="1"/>
</dbReference>
<keyword evidence="9" id="KW-1205">Fibrinolytic toxin</keyword>
<proteinExistence type="predicted"/>
<dbReference type="InterPro" id="IPR018114">
    <property type="entry name" value="TRYPSIN_HIS"/>
</dbReference>
<dbReference type="GO" id="GO:0005576">
    <property type="term" value="C:extracellular region"/>
    <property type="evidence" value="ECO:0007669"/>
    <property type="project" value="UniProtKB-SubCell"/>
</dbReference>
<dbReference type="InterPro" id="IPR043504">
    <property type="entry name" value="Peptidase_S1_PA_chymotrypsin"/>
</dbReference>
<evidence type="ECO:0000256" key="6">
    <source>
        <dbReference type="ARBA" id="ARBA00023157"/>
    </source>
</evidence>
<dbReference type="AlphaFoldDB" id="A0A8S1B1S2"/>
<evidence type="ECO:0000313" key="12">
    <source>
        <dbReference type="EMBL" id="CAB3256348.1"/>
    </source>
</evidence>
<comment type="function">
    <text evidence="8">Fibrinolytic activity; shows preferential cleavage of Arg-Gly bonds in all three fibrinogen chains. Contact with the caterpillars causes severe bleeding, due the anticoagulant effect of the protein.</text>
</comment>
<dbReference type="OrthoDB" id="9425590at2759"/>
<name>A0A8S1B1S2_ARCPL</name>
<feature type="chain" id="PRO_5035860680" description="Peptidase S1 domain-containing protein" evidence="10">
    <location>
        <begin position="17"/>
        <end position="189"/>
    </location>
</feature>
<evidence type="ECO:0000259" key="11">
    <source>
        <dbReference type="PROSITE" id="PS50240"/>
    </source>
</evidence>
<accession>A0A8S1B1S2</accession>
<keyword evidence="10" id="KW-0732">Signal</keyword>
<evidence type="ECO:0000256" key="2">
    <source>
        <dbReference type="ARBA" id="ARBA00022656"/>
    </source>
</evidence>
<evidence type="ECO:0000256" key="7">
    <source>
        <dbReference type="ARBA" id="ARBA00023240"/>
    </source>
</evidence>
<dbReference type="Pfam" id="PF00089">
    <property type="entry name" value="Trypsin"/>
    <property type="match status" value="1"/>
</dbReference>
<dbReference type="SUPFAM" id="SSF50494">
    <property type="entry name" value="Trypsin-like serine proteases"/>
    <property type="match status" value="1"/>
</dbReference>
<dbReference type="SMART" id="SM00020">
    <property type="entry name" value="Tryp_SPc"/>
    <property type="match status" value="1"/>
</dbReference>
<keyword evidence="13" id="KW-1185">Reference proteome</keyword>
<dbReference type="EMBL" id="CADEBC010000586">
    <property type="protein sequence ID" value="CAB3256348.1"/>
    <property type="molecule type" value="Genomic_DNA"/>
</dbReference>
<feature type="signal peptide" evidence="10">
    <location>
        <begin position="1"/>
        <end position="16"/>
    </location>
</feature>
<comment type="subcellular location">
    <subcellularLocation>
        <location evidence="1">Secreted</location>
        <location evidence="1">Extracellular space</location>
    </subcellularLocation>
</comment>
<evidence type="ECO:0000256" key="3">
    <source>
        <dbReference type="ARBA" id="ARBA00022670"/>
    </source>
</evidence>
<evidence type="ECO:0000256" key="4">
    <source>
        <dbReference type="ARBA" id="ARBA00022801"/>
    </source>
</evidence>
<dbReference type="InterPro" id="IPR001254">
    <property type="entry name" value="Trypsin_dom"/>
</dbReference>
<dbReference type="InterPro" id="IPR050430">
    <property type="entry name" value="Peptidase_S1"/>
</dbReference>
<keyword evidence="3" id="KW-0645">Protease</keyword>
<keyword evidence="7" id="KW-1199">Hemostasis impairing toxin</keyword>
<dbReference type="Proteomes" id="UP000494106">
    <property type="component" value="Unassembled WGS sequence"/>
</dbReference>
<keyword evidence="4" id="KW-0378">Hydrolase</keyword>
<keyword evidence="5" id="KW-0720">Serine protease</keyword>
<keyword evidence="2" id="KW-0800">Toxin</keyword>
<dbReference type="FunFam" id="2.40.10.10:FF:000068">
    <property type="entry name" value="transmembrane protease serine 2"/>
    <property type="match status" value="1"/>
</dbReference>
<evidence type="ECO:0000256" key="10">
    <source>
        <dbReference type="SAM" id="SignalP"/>
    </source>
</evidence>
<dbReference type="PANTHER" id="PTHR24276:SF91">
    <property type="entry name" value="AT26814P-RELATED"/>
    <property type="match status" value="1"/>
</dbReference>
<gene>
    <name evidence="12" type="ORF">APLA_LOCUS15342</name>
</gene>
<dbReference type="PROSITE" id="PS00134">
    <property type="entry name" value="TRYPSIN_HIS"/>
    <property type="match status" value="1"/>
</dbReference>
<organism evidence="12 13">
    <name type="scientific">Arctia plantaginis</name>
    <name type="common">Wood tiger moth</name>
    <name type="synonym">Phalaena plantaginis</name>
    <dbReference type="NCBI Taxonomy" id="874455"/>
    <lineage>
        <taxon>Eukaryota</taxon>
        <taxon>Metazoa</taxon>
        <taxon>Ecdysozoa</taxon>
        <taxon>Arthropoda</taxon>
        <taxon>Hexapoda</taxon>
        <taxon>Insecta</taxon>
        <taxon>Pterygota</taxon>
        <taxon>Neoptera</taxon>
        <taxon>Endopterygota</taxon>
        <taxon>Lepidoptera</taxon>
        <taxon>Glossata</taxon>
        <taxon>Ditrysia</taxon>
        <taxon>Noctuoidea</taxon>
        <taxon>Erebidae</taxon>
        <taxon>Arctiinae</taxon>
        <taxon>Arctia</taxon>
    </lineage>
</organism>
<dbReference type="InterPro" id="IPR009003">
    <property type="entry name" value="Peptidase_S1_PA"/>
</dbReference>
<reference evidence="12 13" key="1">
    <citation type="submission" date="2020-04" db="EMBL/GenBank/DDBJ databases">
        <authorList>
            <person name="Wallbank WR R."/>
            <person name="Pardo Diaz C."/>
            <person name="Kozak K."/>
            <person name="Martin S."/>
            <person name="Jiggins C."/>
            <person name="Moest M."/>
            <person name="Warren A I."/>
            <person name="Byers J.R.P. K."/>
            <person name="Montejo-Kovacevich G."/>
            <person name="Yen C E."/>
        </authorList>
    </citation>
    <scope>NUCLEOTIDE SEQUENCE [LARGE SCALE GENOMIC DNA]</scope>
</reference>
<protein>
    <recommendedName>
        <fullName evidence="11">Peptidase S1 domain-containing protein</fullName>
    </recommendedName>
</protein>
<comment type="caution">
    <text evidence="12">The sequence shown here is derived from an EMBL/GenBank/DDBJ whole genome shotgun (WGS) entry which is preliminary data.</text>
</comment>
<evidence type="ECO:0000256" key="9">
    <source>
        <dbReference type="ARBA" id="ARBA00084094"/>
    </source>
</evidence>